<protein>
    <recommendedName>
        <fullName evidence="6">Glycosyltransferase</fullName>
    </recommendedName>
</protein>
<proteinExistence type="predicted"/>
<dbReference type="Proteomes" id="UP001501588">
    <property type="component" value="Unassembled WGS sequence"/>
</dbReference>
<dbReference type="Gene3D" id="3.40.50.2000">
    <property type="entry name" value="Glycogen Phosphorylase B"/>
    <property type="match status" value="1"/>
</dbReference>
<organism evidence="4 5">
    <name type="scientific">Craurococcus roseus</name>
    <dbReference type="NCBI Taxonomy" id="77585"/>
    <lineage>
        <taxon>Bacteria</taxon>
        <taxon>Pseudomonadati</taxon>
        <taxon>Pseudomonadota</taxon>
        <taxon>Alphaproteobacteria</taxon>
        <taxon>Acetobacterales</taxon>
        <taxon>Acetobacteraceae</taxon>
        <taxon>Craurococcus</taxon>
    </lineage>
</organism>
<feature type="domain" description="Glycosyltransferase 2-like" evidence="3">
    <location>
        <begin position="449"/>
        <end position="621"/>
    </location>
</feature>
<accession>A0ABN1EVJ4</accession>
<dbReference type="PANTHER" id="PTHR46401">
    <property type="entry name" value="GLYCOSYLTRANSFERASE WBBK-RELATED"/>
    <property type="match status" value="1"/>
</dbReference>
<dbReference type="SUPFAM" id="SSF53448">
    <property type="entry name" value="Nucleotide-diphospho-sugar transferases"/>
    <property type="match status" value="1"/>
</dbReference>
<evidence type="ECO:0000313" key="4">
    <source>
        <dbReference type="EMBL" id="GAA0575545.1"/>
    </source>
</evidence>
<name>A0ABN1EVJ4_9PROT</name>
<dbReference type="InterPro" id="IPR001296">
    <property type="entry name" value="Glyco_trans_1"/>
</dbReference>
<reference evidence="4 5" key="1">
    <citation type="journal article" date="2019" name="Int. J. Syst. Evol. Microbiol.">
        <title>The Global Catalogue of Microorganisms (GCM) 10K type strain sequencing project: providing services to taxonomists for standard genome sequencing and annotation.</title>
        <authorList>
            <consortium name="The Broad Institute Genomics Platform"/>
            <consortium name="The Broad Institute Genome Sequencing Center for Infectious Disease"/>
            <person name="Wu L."/>
            <person name="Ma J."/>
        </authorList>
    </citation>
    <scope>NUCLEOTIDE SEQUENCE [LARGE SCALE GENOMIC DNA]</scope>
    <source>
        <strain evidence="4 5">JCM 9933</strain>
    </source>
</reference>
<dbReference type="Gene3D" id="3.90.550.10">
    <property type="entry name" value="Spore Coat Polysaccharide Biosynthesis Protein SpsA, Chain A"/>
    <property type="match status" value="1"/>
</dbReference>
<keyword evidence="1" id="KW-0808">Transferase</keyword>
<evidence type="ECO:0008006" key="6">
    <source>
        <dbReference type="Google" id="ProtNLM"/>
    </source>
</evidence>
<evidence type="ECO:0000313" key="5">
    <source>
        <dbReference type="Proteomes" id="UP001501588"/>
    </source>
</evidence>
<dbReference type="SUPFAM" id="SSF53756">
    <property type="entry name" value="UDP-Glycosyltransferase/glycogen phosphorylase"/>
    <property type="match status" value="1"/>
</dbReference>
<evidence type="ECO:0000259" key="3">
    <source>
        <dbReference type="Pfam" id="PF00535"/>
    </source>
</evidence>
<dbReference type="PANTHER" id="PTHR46401:SF2">
    <property type="entry name" value="GLYCOSYLTRANSFERASE WBBK-RELATED"/>
    <property type="match status" value="1"/>
</dbReference>
<dbReference type="Pfam" id="PF00535">
    <property type="entry name" value="Glycos_transf_2"/>
    <property type="match status" value="1"/>
</dbReference>
<evidence type="ECO:0000259" key="2">
    <source>
        <dbReference type="Pfam" id="PF00534"/>
    </source>
</evidence>
<dbReference type="Pfam" id="PF00534">
    <property type="entry name" value="Glycos_transf_1"/>
    <property type="match status" value="1"/>
</dbReference>
<sequence length="787" mass="85663">MALRALPRTATLRERFRVGAAGAAALGAIASDLPRTAAAGAPEPVRRVFYWVGLTVTQTFNTGIQRVARQLAAALERRGVETVPVKWDPAARRIVPVSEEEAETLARWDGPPARRRLAAVPERLAGEWLLLPELTMGSPVPEGGPLGFARRSGMRTAAVFYDLIPEKMPEVYPPVALEAMRAYWTDLASADLLLPISWTASADLARWLSGRSLPLPAILPCPLAGSAGGPRATEPAAAPPPGEALRLLAVGTWEPRKNYPRLLRALRDAQRRSSSAARRIELTLVGRRSGFAELDAEVERLAAETGTELIDHAEEAELSRRWRAAHATVYASWEEGFGLPVLESLWHGRPCLCHHGSAMAEVAPGGGALMVDMLDEGAVASALRRLAEEPGLLDRLGAEAVARPLRSWDGYAEDMVLALSRAGAAPGWPLPDVLPAPAVGERRPLLTCAITTYNRAPWLSHSLPLLLEATRPWRDVVEVVVCDNASTDATPDVVRRFGFEAHLSAHRNPANVGMLGNLGATARHARGAFVWLLGDDDLLVDGAIENVLEGLAAHPEVEMAYMNYAYTTFDRPELLLDAANVIESATPIAPGGPNRRVPALREASPLNENLFTAIYACAFRRDHAIRGYGLDTRGAPFTSLLTCVPSSVYALAALQDRPAWWVGEPAVVVNMNVSWTRWVLLWHLERMPDLFDTAERAGVAPAALERYRATHAREAARWLREAWFDAEDAVRRNVSAARLLERCKHLPVFREQLAGVRRAYAEAWEAGRVSADGAPPGELFGRYGLDG</sequence>
<keyword evidence="5" id="KW-1185">Reference proteome</keyword>
<dbReference type="InterPro" id="IPR001173">
    <property type="entry name" value="Glyco_trans_2-like"/>
</dbReference>
<dbReference type="EMBL" id="BAAAFZ010000011">
    <property type="protein sequence ID" value="GAA0575545.1"/>
    <property type="molecule type" value="Genomic_DNA"/>
</dbReference>
<comment type="caution">
    <text evidence="4">The sequence shown here is derived from an EMBL/GenBank/DDBJ whole genome shotgun (WGS) entry which is preliminary data.</text>
</comment>
<evidence type="ECO:0000256" key="1">
    <source>
        <dbReference type="ARBA" id="ARBA00022679"/>
    </source>
</evidence>
<gene>
    <name evidence="4" type="ORF">GCM10009416_12780</name>
</gene>
<feature type="domain" description="Glycosyl transferase family 1" evidence="2">
    <location>
        <begin position="236"/>
        <end position="400"/>
    </location>
</feature>
<dbReference type="InterPro" id="IPR029044">
    <property type="entry name" value="Nucleotide-diphossugar_trans"/>
</dbReference>